<dbReference type="RefSeq" id="WP_078807638.1">
    <property type="nucleotide sequence ID" value="NZ_FUXI01000019.1"/>
</dbReference>
<evidence type="ECO:0000313" key="8">
    <source>
        <dbReference type="Proteomes" id="UP000190328"/>
    </source>
</evidence>
<dbReference type="InterPro" id="IPR051612">
    <property type="entry name" value="Teichoic_Acid_Biosynth"/>
</dbReference>
<dbReference type="Gene3D" id="3.40.50.12580">
    <property type="match status" value="1"/>
</dbReference>
<proteinExistence type="inferred from homology"/>
<evidence type="ECO:0000313" key="7">
    <source>
        <dbReference type="EMBL" id="SJZ87989.1"/>
    </source>
</evidence>
<comment type="subcellular location">
    <subcellularLocation>
        <location evidence="1">Cell membrane</location>
        <topology evidence="1">Peripheral membrane protein</topology>
    </subcellularLocation>
</comment>
<dbReference type="STRING" id="263852.SAMN02745116_01706"/>
<evidence type="ECO:0000256" key="5">
    <source>
        <dbReference type="ARBA" id="ARBA00022944"/>
    </source>
</evidence>
<evidence type="ECO:0000256" key="4">
    <source>
        <dbReference type="ARBA" id="ARBA00022679"/>
    </source>
</evidence>
<keyword evidence="5" id="KW-0777">Teichoic acid biosynthesis</keyword>
<dbReference type="GO" id="GO:0019350">
    <property type="term" value="P:teichoic acid biosynthetic process"/>
    <property type="evidence" value="ECO:0007669"/>
    <property type="project" value="UniProtKB-KW"/>
</dbReference>
<protein>
    <submittedName>
        <fullName evidence="7">CDP-glycerol glycerophosphotransferase, TagB/SpsB family</fullName>
    </submittedName>
</protein>
<evidence type="ECO:0000256" key="6">
    <source>
        <dbReference type="ARBA" id="ARBA00023136"/>
    </source>
</evidence>
<keyword evidence="6" id="KW-0472">Membrane</keyword>
<dbReference type="SUPFAM" id="SSF53756">
    <property type="entry name" value="UDP-Glycosyltransferase/glycogen phosphorylase"/>
    <property type="match status" value="1"/>
</dbReference>
<dbReference type="InterPro" id="IPR007554">
    <property type="entry name" value="Glycerophosphate_synth"/>
</dbReference>
<sequence>MLILKNILFKQANLLLVIEAGKEACEEISFRFVKNGSTEEIREVSANFIEQDERNIYLRINFIIGLNEQKIELFSEGLWSLEARNLSGEKIEIIQDCSDLQAENTEIPQGIIALRKEQERELADFNFLASKLYYHNRSDFLDVRMLANKNSLALLIGNEKSKGYSFKKREKKWHEALKHPRKIFVRIAMKLIFMQFLVWQKLCKVKRQKVLFTSDSRTKIGGNEQFVYEQLQRHHEVKSAFVYPRKIKSPFSFRYLFVLPFELATSKVIVVDDYQQAIFEVPYRKEQEIVQLWHATGAFKTFGFSRLGKAHGPSLHSKGNRVYTHAFVSSDFVKPFYAEAFGILENKVISLGVARDDDFFDELRLQAQKEKVQKEIPAINGKRVVLIAPTFRGDLTTEVYYPTESVLNFEQLYEYGEANNTIFLLKLHPYIAEKPIIPAPFNERVIDCSNYREVNDLLVVADLLVTDYSSVVFNYATFERPMIFYAYDLEEYVSERDFYVNFEDFTPGEIVRNMDELLRALSVSEMNLVKVREFKNKYYEHQDNEASKRIAEFVLELTRA</sequence>
<evidence type="ECO:0000256" key="3">
    <source>
        <dbReference type="ARBA" id="ARBA00022475"/>
    </source>
</evidence>
<name>A0A1T4P951_9ENTE</name>
<keyword evidence="8" id="KW-1185">Reference proteome</keyword>
<comment type="similarity">
    <text evidence="2">Belongs to the CDP-glycerol glycerophosphotransferase family.</text>
</comment>
<dbReference type="PANTHER" id="PTHR37316">
    <property type="entry name" value="TEICHOIC ACID GLYCEROL-PHOSPHATE PRIMASE"/>
    <property type="match status" value="1"/>
</dbReference>
<keyword evidence="4 7" id="KW-0808">Transferase</keyword>
<dbReference type="EMBL" id="FUXI01000019">
    <property type="protein sequence ID" value="SJZ87989.1"/>
    <property type="molecule type" value="Genomic_DNA"/>
</dbReference>
<dbReference type="Pfam" id="PF04464">
    <property type="entry name" value="Glyphos_transf"/>
    <property type="match status" value="1"/>
</dbReference>
<gene>
    <name evidence="7" type="ORF">SAMN02745116_01706</name>
</gene>
<dbReference type="AlphaFoldDB" id="A0A1T4P951"/>
<dbReference type="Proteomes" id="UP000190328">
    <property type="component" value="Unassembled WGS sequence"/>
</dbReference>
<dbReference type="InterPro" id="IPR043149">
    <property type="entry name" value="TagF_N"/>
</dbReference>
<dbReference type="GO" id="GO:0047355">
    <property type="term" value="F:CDP-glycerol glycerophosphotransferase activity"/>
    <property type="evidence" value="ECO:0007669"/>
    <property type="project" value="InterPro"/>
</dbReference>
<keyword evidence="3" id="KW-1003">Cell membrane</keyword>
<organism evidence="7 8">
    <name type="scientific">Pilibacter termitis</name>
    <dbReference type="NCBI Taxonomy" id="263852"/>
    <lineage>
        <taxon>Bacteria</taxon>
        <taxon>Bacillati</taxon>
        <taxon>Bacillota</taxon>
        <taxon>Bacilli</taxon>
        <taxon>Lactobacillales</taxon>
        <taxon>Enterococcaceae</taxon>
        <taxon>Pilibacter</taxon>
    </lineage>
</organism>
<reference evidence="7 8" key="1">
    <citation type="submission" date="2017-02" db="EMBL/GenBank/DDBJ databases">
        <authorList>
            <person name="Peterson S.W."/>
        </authorList>
    </citation>
    <scope>NUCLEOTIDE SEQUENCE [LARGE SCALE GENOMIC DNA]</scope>
    <source>
        <strain evidence="7 8">ATCC BAA-1030</strain>
    </source>
</reference>
<dbReference type="Gene3D" id="3.40.50.11820">
    <property type="match status" value="1"/>
</dbReference>
<dbReference type="OrthoDB" id="9811865at2"/>
<accession>A0A1T4P951</accession>
<evidence type="ECO:0000256" key="2">
    <source>
        <dbReference type="ARBA" id="ARBA00010488"/>
    </source>
</evidence>
<dbReference type="InterPro" id="IPR043148">
    <property type="entry name" value="TagF_C"/>
</dbReference>
<evidence type="ECO:0000256" key="1">
    <source>
        <dbReference type="ARBA" id="ARBA00004202"/>
    </source>
</evidence>
<dbReference type="PANTHER" id="PTHR37316:SF2">
    <property type="entry name" value="TEICHOIC ACID RIBITOL-PHOSPHATE POLYMERASE TARK"/>
    <property type="match status" value="1"/>
</dbReference>
<dbReference type="GO" id="GO:0005886">
    <property type="term" value="C:plasma membrane"/>
    <property type="evidence" value="ECO:0007669"/>
    <property type="project" value="UniProtKB-SubCell"/>
</dbReference>